<dbReference type="Proteomes" id="UP000018208">
    <property type="component" value="Unassembled WGS sequence"/>
</dbReference>
<evidence type="ECO:0000313" key="1">
    <source>
        <dbReference type="EMBL" id="EST45183.1"/>
    </source>
</evidence>
<dbReference type="EMBL" id="KI546100">
    <property type="protein sequence ID" value="EST45183.1"/>
    <property type="molecule type" value="Genomic_DNA"/>
</dbReference>
<keyword evidence="3" id="KW-1185">Reference proteome</keyword>
<dbReference type="VEuPathDB" id="GiardiaDB:SS50377_20126"/>
<dbReference type="EMBL" id="AUWU02000001">
    <property type="protein sequence ID" value="KAH0576780.1"/>
    <property type="molecule type" value="Genomic_DNA"/>
</dbReference>
<gene>
    <name evidence="1" type="ORF">SS50377_14755</name>
    <name evidence="2" type="ORF">SS50377_20126</name>
</gene>
<dbReference type="AlphaFoldDB" id="V6LLV2"/>
<reference evidence="2" key="2">
    <citation type="submission" date="2020-12" db="EMBL/GenBank/DDBJ databases">
        <title>New Spironucleus salmonicida genome in near-complete chromosomes.</title>
        <authorList>
            <person name="Xu F."/>
            <person name="Kurt Z."/>
            <person name="Jimenez-Gonzalez A."/>
            <person name="Astvaldsson A."/>
            <person name="Andersson J.O."/>
            <person name="Svard S.G."/>
        </authorList>
    </citation>
    <scope>NUCLEOTIDE SEQUENCE</scope>
    <source>
        <strain evidence="2">ATCC 50377</strain>
    </source>
</reference>
<sequence length="432" mass="50612">MSRNKEQWKISFDNVLMAQLRSFFNSDTNLTKSDLISQYQSTKGVDKSVIWDVVSRQLNISSHKAYKYFTNTWSRVNVDKWPKQLKQELKDKLIIKIDQVFDPNQEIVYQRKLIIKLFTEQYQIKELYPQYHFDSLYFYLYNIITAHCCKKANIGCDTIRQSQQDYDIIDNSPQVIPINDYLQQKLVKIPSNIPFLPAKNQEIQQPQLNTTIINQLEINLIQEVQKSFANVNNFKPFVCLQESGYNSPNINRLNSFGLGFMSLEHHSSFNQQQQNFFETNTQSKIQDSLKNMTQDQLQQSFKLYKQFSSLNPLELSQNFMQSDHFKFFNSELPVHAQQNSKIKNDEIQLVQEAMVSLKSLENVLSQSQQSGDTWFNYSLGQLNNIPSQECVSKNLNQVKTLLQSSTRSEEIMPSIHNKDIDANIYNQDFDDF</sequence>
<protein>
    <submittedName>
        <fullName evidence="1">Uncharacterized protein</fullName>
    </submittedName>
</protein>
<evidence type="ECO:0000313" key="3">
    <source>
        <dbReference type="Proteomes" id="UP000018208"/>
    </source>
</evidence>
<name>V6LLV2_9EUKA</name>
<proteinExistence type="predicted"/>
<accession>V6LLV2</accession>
<organism evidence="1">
    <name type="scientific">Spironucleus salmonicida</name>
    <dbReference type="NCBI Taxonomy" id="348837"/>
    <lineage>
        <taxon>Eukaryota</taxon>
        <taxon>Metamonada</taxon>
        <taxon>Diplomonadida</taxon>
        <taxon>Hexamitidae</taxon>
        <taxon>Hexamitinae</taxon>
        <taxon>Spironucleus</taxon>
    </lineage>
</organism>
<evidence type="ECO:0000313" key="2">
    <source>
        <dbReference type="EMBL" id="KAH0576780.1"/>
    </source>
</evidence>
<reference evidence="1 2" key="1">
    <citation type="journal article" date="2014" name="PLoS Genet.">
        <title>The Genome of Spironucleus salmonicida Highlights a Fish Pathogen Adapted to Fluctuating Environments.</title>
        <authorList>
            <person name="Xu F."/>
            <person name="Jerlstrom-Hultqvist J."/>
            <person name="Einarsson E."/>
            <person name="Astvaldsson A."/>
            <person name="Svard S.G."/>
            <person name="Andersson J.O."/>
        </authorList>
    </citation>
    <scope>NUCLEOTIDE SEQUENCE</scope>
    <source>
        <strain evidence="2">ATCC 50377</strain>
    </source>
</reference>